<keyword evidence="5" id="KW-0539">Nucleus</keyword>
<evidence type="ECO:0000256" key="5">
    <source>
        <dbReference type="ARBA" id="ARBA00023242"/>
    </source>
</evidence>
<dbReference type="Proteomes" id="UP001318860">
    <property type="component" value="Unassembled WGS sequence"/>
</dbReference>
<keyword evidence="9" id="KW-1185">Reference proteome</keyword>
<feature type="domain" description="WRKY" evidence="7">
    <location>
        <begin position="111"/>
        <end position="178"/>
    </location>
</feature>
<dbReference type="PROSITE" id="PS50811">
    <property type="entry name" value="WRKY"/>
    <property type="match status" value="1"/>
</dbReference>
<dbReference type="Pfam" id="PF03106">
    <property type="entry name" value="WRKY"/>
    <property type="match status" value="1"/>
</dbReference>
<dbReference type="InterPro" id="IPR044810">
    <property type="entry name" value="WRKY_plant"/>
</dbReference>
<gene>
    <name evidence="8" type="ORF">DH2020_010241</name>
</gene>
<dbReference type="PANTHER" id="PTHR31282">
    <property type="entry name" value="WRKY TRANSCRIPTION FACTOR 21-RELATED"/>
    <property type="match status" value="1"/>
</dbReference>
<keyword evidence="3" id="KW-0238">DNA-binding</keyword>
<evidence type="ECO:0000259" key="7">
    <source>
        <dbReference type="PROSITE" id="PS50811"/>
    </source>
</evidence>
<comment type="subcellular location">
    <subcellularLocation>
        <location evidence="1">Nucleus</location>
    </subcellularLocation>
</comment>
<sequence>MGSDDFHAKRKRAIMELIKGKEIATQLQTLLQKPVKELDGPVSAQELALQISRSFTETLSELSSCCPESAQIVAAVDCGGSASSGESKKKTEVKDRRGCYKRRRSTDSWVTVSSTMEDGCAWRKYGQKDILNSKYPRCYYRCTHKYEGCKATRQVQRSTKEEDSILYQITYFNHHTCTQTHSHLILDSDPVNQPNLISFQTNIISPSKKDPINPMTNISSSVKQEPKEEDHAQISEDVSEAKSTLQDPWQDDVIGLEPFGYRPVWAPMEASGFQSCESTSFHGLDMEVNQLGDIDNLHYFDQFY</sequence>
<evidence type="ECO:0000256" key="2">
    <source>
        <dbReference type="ARBA" id="ARBA00023015"/>
    </source>
</evidence>
<dbReference type="SMART" id="SM00774">
    <property type="entry name" value="WRKY"/>
    <property type="match status" value="1"/>
</dbReference>
<accession>A0ABR0X8M3</accession>
<reference evidence="8 9" key="1">
    <citation type="journal article" date="2021" name="Comput. Struct. Biotechnol. J.">
        <title>De novo genome assembly of the potent medicinal plant Rehmannia glutinosa using nanopore technology.</title>
        <authorList>
            <person name="Ma L."/>
            <person name="Dong C."/>
            <person name="Song C."/>
            <person name="Wang X."/>
            <person name="Zheng X."/>
            <person name="Niu Y."/>
            <person name="Chen S."/>
            <person name="Feng W."/>
        </authorList>
    </citation>
    <scope>NUCLEOTIDE SEQUENCE [LARGE SCALE GENOMIC DNA]</scope>
    <source>
        <strain evidence="8">DH-2019</strain>
    </source>
</reference>
<name>A0ABR0X8M3_REHGL</name>
<dbReference type="SUPFAM" id="SSF118290">
    <property type="entry name" value="WRKY DNA-binding domain"/>
    <property type="match status" value="1"/>
</dbReference>
<proteinExistence type="predicted"/>
<evidence type="ECO:0000313" key="9">
    <source>
        <dbReference type="Proteomes" id="UP001318860"/>
    </source>
</evidence>
<protein>
    <recommendedName>
        <fullName evidence="7">WRKY domain-containing protein</fullName>
    </recommendedName>
</protein>
<feature type="region of interest" description="Disordered" evidence="6">
    <location>
        <begin position="208"/>
        <end position="227"/>
    </location>
</feature>
<dbReference type="Gene3D" id="2.20.25.80">
    <property type="entry name" value="WRKY domain"/>
    <property type="match status" value="1"/>
</dbReference>
<organism evidence="8 9">
    <name type="scientific">Rehmannia glutinosa</name>
    <name type="common">Chinese foxglove</name>
    <dbReference type="NCBI Taxonomy" id="99300"/>
    <lineage>
        <taxon>Eukaryota</taxon>
        <taxon>Viridiplantae</taxon>
        <taxon>Streptophyta</taxon>
        <taxon>Embryophyta</taxon>
        <taxon>Tracheophyta</taxon>
        <taxon>Spermatophyta</taxon>
        <taxon>Magnoliopsida</taxon>
        <taxon>eudicotyledons</taxon>
        <taxon>Gunneridae</taxon>
        <taxon>Pentapetalae</taxon>
        <taxon>asterids</taxon>
        <taxon>lamiids</taxon>
        <taxon>Lamiales</taxon>
        <taxon>Orobanchaceae</taxon>
        <taxon>Rehmannieae</taxon>
        <taxon>Rehmannia</taxon>
    </lineage>
</organism>
<comment type="caution">
    <text evidence="8">The sequence shown here is derived from an EMBL/GenBank/DDBJ whole genome shotgun (WGS) entry which is preliminary data.</text>
</comment>
<feature type="compositionally biased region" description="Polar residues" evidence="6">
    <location>
        <begin position="214"/>
        <end position="223"/>
    </location>
</feature>
<evidence type="ECO:0000256" key="1">
    <source>
        <dbReference type="ARBA" id="ARBA00004123"/>
    </source>
</evidence>
<evidence type="ECO:0000256" key="4">
    <source>
        <dbReference type="ARBA" id="ARBA00023163"/>
    </source>
</evidence>
<evidence type="ECO:0000256" key="3">
    <source>
        <dbReference type="ARBA" id="ARBA00023125"/>
    </source>
</evidence>
<keyword evidence="2" id="KW-0805">Transcription regulation</keyword>
<dbReference type="EMBL" id="JABTTQ020000005">
    <property type="protein sequence ID" value="KAK6155993.1"/>
    <property type="molecule type" value="Genomic_DNA"/>
</dbReference>
<evidence type="ECO:0000313" key="8">
    <source>
        <dbReference type="EMBL" id="KAK6155993.1"/>
    </source>
</evidence>
<dbReference type="InterPro" id="IPR036576">
    <property type="entry name" value="WRKY_dom_sf"/>
</dbReference>
<evidence type="ECO:0000256" key="6">
    <source>
        <dbReference type="SAM" id="MobiDB-lite"/>
    </source>
</evidence>
<keyword evidence="4" id="KW-0804">Transcription</keyword>
<dbReference type="InterPro" id="IPR003657">
    <property type="entry name" value="WRKY_dom"/>
</dbReference>